<dbReference type="RefSeq" id="WP_182152134.1">
    <property type="nucleotide sequence ID" value="NZ_JACEZU010000002.1"/>
</dbReference>
<evidence type="ECO:0000313" key="1">
    <source>
        <dbReference type="EMBL" id="MBA5686331.1"/>
    </source>
</evidence>
<gene>
    <name evidence="1" type="ORF">H3H39_04605</name>
</gene>
<evidence type="ECO:0000313" key="2">
    <source>
        <dbReference type="Proteomes" id="UP000573499"/>
    </source>
</evidence>
<accession>A0A7W2F756</accession>
<keyword evidence="2" id="KW-1185">Reference proteome</keyword>
<protein>
    <submittedName>
        <fullName evidence="1">Uncharacterized protein</fullName>
    </submittedName>
</protein>
<proteinExistence type="predicted"/>
<dbReference type="AlphaFoldDB" id="A0A7W2F756"/>
<name>A0A7W2F756_9BURK</name>
<comment type="caution">
    <text evidence="1">The sequence shown here is derived from an EMBL/GenBank/DDBJ whole genome shotgun (WGS) entry which is preliminary data.</text>
</comment>
<organism evidence="1 2">
    <name type="scientific">Rugamonas apoptosis</name>
    <dbReference type="NCBI Taxonomy" id="2758570"/>
    <lineage>
        <taxon>Bacteria</taxon>
        <taxon>Pseudomonadati</taxon>
        <taxon>Pseudomonadota</taxon>
        <taxon>Betaproteobacteria</taxon>
        <taxon>Burkholderiales</taxon>
        <taxon>Oxalobacteraceae</taxon>
        <taxon>Telluria group</taxon>
        <taxon>Rugamonas</taxon>
    </lineage>
</organism>
<sequence>MLEFIVTQFSGLIKPLQELSKDRRDLRDNALRAISHALTETYLYYRDLDSGKPKNPDVERQLANYWAAAAIPIRHLDPDLAMTCEFKAEYWVNPENWSEAQIHEHGIALAGLRETYRKLLYPQFRSAKSRVEPTL</sequence>
<reference evidence="1 2" key="1">
    <citation type="submission" date="2020-07" db="EMBL/GenBank/DDBJ databases">
        <title>Novel species isolated from subtropical streams in China.</title>
        <authorList>
            <person name="Lu H."/>
        </authorList>
    </citation>
    <scope>NUCLEOTIDE SEQUENCE [LARGE SCALE GENOMIC DNA]</scope>
    <source>
        <strain evidence="1 2">LX47W</strain>
    </source>
</reference>
<dbReference type="Proteomes" id="UP000573499">
    <property type="component" value="Unassembled WGS sequence"/>
</dbReference>
<dbReference type="EMBL" id="JACEZU010000002">
    <property type="protein sequence ID" value="MBA5686331.1"/>
    <property type="molecule type" value="Genomic_DNA"/>
</dbReference>